<keyword evidence="3" id="KW-1185">Reference proteome</keyword>
<dbReference type="OrthoDB" id="428159at2759"/>
<evidence type="ECO:0000313" key="2">
    <source>
        <dbReference type="EMBL" id="OHT11383.1"/>
    </source>
</evidence>
<evidence type="ECO:0000313" key="3">
    <source>
        <dbReference type="Proteomes" id="UP000179807"/>
    </source>
</evidence>
<evidence type="ECO:0000256" key="1">
    <source>
        <dbReference type="SAM" id="Phobius"/>
    </source>
</evidence>
<organism evidence="2 3">
    <name type="scientific">Tritrichomonas foetus</name>
    <dbReference type="NCBI Taxonomy" id="1144522"/>
    <lineage>
        <taxon>Eukaryota</taxon>
        <taxon>Metamonada</taxon>
        <taxon>Parabasalia</taxon>
        <taxon>Tritrichomonadida</taxon>
        <taxon>Tritrichomonadidae</taxon>
        <taxon>Tritrichomonas</taxon>
    </lineage>
</organism>
<keyword evidence="1" id="KW-0472">Membrane</keyword>
<keyword evidence="1" id="KW-0812">Transmembrane</keyword>
<dbReference type="GeneID" id="94835347"/>
<comment type="caution">
    <text evidence="2">The sequence shown here is derived from an EMBL/GenBank/DDBJ whole genome shotgun (WGS) entry which is preliminary data.</text>
</comment>
<protein>
    <submittedName>
        <fullName evidence="2">Uncharacterized protein</fullName>
    </submittedName>
</protein>
<dbReference type="Proteomes" id="UP000179807">
    <property type="component" value="Unassembled WGS sequence"/>
</dbReference>
<dbReference type="EMBL" id="MLAK01000589">
    <property type="protein sequence ID" value="OHT11383.1"/>
    <property type="molecule type" value="Genomic_DNA"/>
</dbReference>
<accession>A0A1J4KJ65</accession>
<dbReference type="RefSeq" id="XP_068364519.1">
    <property type="nucleotide sequence ID" value="XM_068500643.1"/>
</dbReference>
<name>A0A1J4KJ65_9EUKA</name>
<gene>
    <name evidence="2" type="ORF">TRFO_19190</name>
</gene>
<reference evidence="2" key="1">
    <citation type="submission" date="2016-10" db="EMBL/GenBank/DDBJ databases">
        <authorList>
            <person name="Benchimol M."/>
            <person name="Almeida L.G."/>
            <person name="Vasconcelos A.T."/>
            <person name="Perreira-Neves A."/>
            <person name="Rosa I.A."/>
            <person name="Tasca T."/>
            <person name="Bogo M.R."/>
            <person name="de Souza W."/>
        </authorList>
    </citation>
    <scope>NUCLEOTIDE SEQUENCE [LARGE SCALE GENOMIC DNA]</scope>
    <source>
        <strain evidence="2">K</strain>
    </source>
</reference>
<sequence>MISCYLTLLNGEIYLFHRKNHRQKMGIEEYAANFISSLLFSYSEELDKDKVELSLTKSMMKLKEIEIYKNAFLQHGIPLEVRRGLISNIAMKLSEFVNIEVNDVFFSMKIIDSNFPTIDEFKDMRDHQLHAHELFKAKISKIMSKFLISNFNAQIQKMIAKSVINVSKIYICIENSDSNFTIGLSIDNINIFGNHFDNTSNENSKNDNKNNFIDFKKNIIITGLKMFMKMNLEDDIKIDLSQNNFSFSMNQFFSNHSHQKDNQIVEIDEINGFLMYDENNLHVIIENEEMMESKFNFQAWQLTKILELFPRLKIFHNYFITRHIKRPNYMNFIMSSNPQNSKRNVHSLESDMWLYVHRCAIEVKKEKNILGNFIHNFQMRNKYVRNWQSFNRKPFNPKELYVLDHTLSYYEITLFRFLTEIMRSKWSRKPLSKDDVFLALDFVELDLPNIINYFINKLKVKTKFSKIIANFFFKNKQNFCNIDQSNFVNHCLSFSIIKPDIEINFDKLNNFICKFDFSSFKLKLNQNDVIFESIENGLRCFNTKIIFYNQMLTKNVLMKLDVKVINEVFMLSLEDFFKFIHCFSFDKFSLTNLIGNFKNSSILSLIDYFDININLFNCQLSSFLTSDFRLTFIWDKLSIYRQEQLYLQDDNITNSQIDDSKKENHDIIFDLVNSNLMFSNNNDFHKLLLPGLSIHSIMIPSISKIIVYISPFYMTVSWDDIFDFKTIISNILEFIQPKLSKEFSLSLFTDIIPDFLKHFEIDGGIPTITLSLDLPTAKNTLKTIKIDTVKFKGNLINLTASVEKVTFEKYLEVTKINILLNEMRFIFDHVRFSMLKTLSILPRDLMKLISLNPLSLKFSFLMKVLCVDLAVDWIPEVVDFTVFNFSGKSLPFKDGSLDLKAFVKCINICGKPLIENQSVVSQIHLNKIVNIVVDFGNLNFLFQHDLLSFVFNSDFRVEEIFPTDFALDWKIKIPCIKLNQLVYAENVVVQLLMSDVMFGGDIYLETLNVMYMKCDTKYPLSLSIDLAKHFISASLNFDYMELDIIHFMSLTQMLLHYPFHIYTNVIFDVKMSPTTIALKAGKDILSMNMRSSVYFEGEKPSVTFQMFDFEIFFNDSQLLSIPYLETFGIGSWHCQSPSIILDFSSKILFKLFRFMNKIPIPNIKLWNINHNLVSIPISFKFDVSAILDKSLELNTLVFGQLVENELKANFSSSCSVFSSWFNKYDIMNINDAKLTINFANHNIDVNIDKAISMKIDVFSFDLKSNEQFLQIKNNTSLIFDSDFGKIPKNSLFQFHEFIHQDEIELSCKYGQIPLRRENFLNNGKMKVIFQNNGENRELVLSLNSKKNLLKIKSVFEIKNETTIDLKIECQSENYEIKAKSTLYTNKALANIFTINGIEINHKSTQHTKNKKEKIELQIENTSLIVVRKKRSLIIRSSYFIRNEFPYGLIINGIIYPKYGICDFSFLSNIFEIESSHFPKQNISFDHHKTKYESFKLYANHDIIPYVVVRVQMINDFTFVFSPSIIISTKVHHACLSFDHQNFFTIKKDSDFSYSPKKKLINRIYITIPQNGYTCEEVILNDTQFENELIIIRPSQPTPKFNFGFHKVKLQNFMVFPLIISNDVKKFDYYNVNHITLNYFIHLKNKLSEPLVFYNQNTHISFFINSNDIKPLLEWDSSFNFSLTTKSHFSNIKENSAEVSKDILTFNFLNINSQKVHLHGFFLPVEIKVSIQKSVKTITFTHSKIFPYRLINCTDSSLYIKNIEIISNSTFLFTPNSNNRFLNINFSDSLKTINIGQIGVQNLDNHIFCCEEHYFQQNEIVFSNDCDNLPKRIHLQNDLIHFNLNLSIHSLNLTLCEKQTQELIFLLKGITVTINLQKNIHLLLESLLITDKIKRKIFSSLENDFFILNLSFLTPFHLQSILLSMKPFYFNFDLSLFSYYFSFLSPILKRSNHELIKHELFMNFLIEVLKIDPISVCFAFECNQPLSKEFPQLLRILPSIKSFNIDLNENSINNFSLSQDIINYDGTFNISTFFIAKTFLKTLFSLNMIGSPFSLINNLFIHDNLQIKNIFAFIFGFLENIADYLRSITHYLGGNEMTQKDVYSPIVWGTTSLVLNVFHGMTLFFTNIRDKSLAKAIIQFLFNIISGGLDCISGFLCWLRTIFYVDSMIEEEIEESLPEKNEMITFEYI</sequence>
<keyword evidence="1" id="KW-1133">Transmembrane helix</keyword>
<feature type="transmembrane region" description="Helical" evidence="1">
    <location>
        <begin position="2136"/>
        <end position="2158"/>
    </location>
</feature>
<feature type="transmembrane region" description="Helical" evidence="1">
    <location>
        <begin position="2105"/>
        <end position="2124"/>
    </location>
</feature>
<proteinExistence type="predicted"/>
<dbReference type="VEuPathDB" id="TrichDB:TRFO_19190"/>